<organism evidence="7">
    <name type="scientific">Streptomyces alkaliphilus</name>
    <dbReference type="NCBI Taxonomy" id="1472722"/>
    <lineage>
        <taxon>Bacteria</taxon>
        <taxon>Bacillati</taxon>
        <taxon>Actinomycetota</taxon>
        <taxon>Actinomycetes</taxon>
        <taxon>Kitasatosporales</taxon>
        <taxon>Streptomycetaceae</taxon>
        <taxon>Streptomyces</taxon>
    </lineage>
</organism>
<keyword evidence="3 6" id="KW-1133">Transmembrane helix</keyword>
<dbReference type="GO" id="GO:0016020">
    <property type="term" value="C:membrane"/>
    <property type="evidence" value="ECO:0007669"/>
    <property type="project" value="UniProtKB-SubCell"/>
</dbReference>
<feature type="compositionally biased region" description="Basic and acidic residues" evidence="5">
    <location>
        <begin position="230"/>
        <end position="240"/>
    </location>
</feature>
<feature type="region of interest" description="Disordered" evidence="5">
    <location>
        <begin position="451"/>
        <end position="612"/>
    </location>
</feature>
<evidence type="ECO:0000256" key="2">
    <source>
        <dbReference type="ARBA" id="ARBA00022692"/>
    </source>
</evidence>
<dbReference type="EMBL" id="VJYJ02000042">
    <property type="protein sequence ID" value="MQS06264.1"/>
    <property type="molecule type" value="Genomic_DNA"/>
</dbReference>
<evidence type="ECO:0000256" key="3">
    <source>
        <dbReference type="ARBA" id="ARBA00022989"/>
    </source>
</evidence>
<accession>A0A646I9H4</accession>
<feature type="region of interest" description="Disordered" evidence="5">
    <location>
        <begin position="172"/>
        <end position="252"/>
    </location>
</feature>
<dbReference type="PANTHER" id="PTHR39157">
    <property type="entry name" value="INTEGRAL MEMBRANE PROTEIN-RELATED"/>
    <property type="match status" value="1"/>
</dbReference>
<feature type="compositionally biased region" description="Low complexity" evidence="5">
    <location>
        <begin position="518"/>
        <end position="541"/>
    </location>
</feature>
<proteinExistence type="predicted"/>
<feature type="transmembrane region" description="Helical" evidence="6">
    <location>
        <begin position="324"/>
        <end position="346"/>
    </location>
</feature>
<name>A0A646I9H4_9ACTN</name>
<feature type="transmembrane region" description="Helical" evidence="6">
    <location>
        <begin position="261"/>
        <end position="282"/>
    </location>
</feature>
<dbReference type="PANTHER" id="PTHR39157:SF1">
    <property type="entry name" value="DOXX FAMILY PROTEIN"/>
    <property type="match status" value="1"/>
</dbReference>
<evidence type="ECO:0000256" key="5">
    <source>
        <dbReference type="SAM" id="MobiDB-lite"/>
    </source>
</evidence>
<comment type="subcellular location">
    <subcellularLocation>
        <location evidence="1">Membrane</location>
        <topology evidence="1">Multi-pass membrane protein</topology>
    </subcellularLocation>
</comment>
<dbReference type="RefSeq" id="WP_153426595.1">
    <property type="nucleotide sequence ID" value="NZ_VJYJ02000042.1"/>
</dbReference>
<feature type="transmembrane region" description="Helical" evidence="6">
    <location>
        <begin position="353"/>
        <end position="371"/>
    </location>
</feature>
<feature type="region of interest" description="Disordered" evidence="5">
    <location>
        <begin position="131"/>
        <end position="152"/>
    </location>
</feature>
<evidence type="ECO:0000256" key="6">
    <source>
        <dbReference type="SAM" id="Phobius"/>
    </source>
</evidence>
<protein>
    <submittedName>
        <fullName evidence="7">DoxX family membrane protein</fullName>
    </submittedName>
</protein>
<feature type="compositionally biased region" description="Low complexity" evidence="5">
    <location>
        <begin position="131"/>
        <end position="150"/>
    </location>
</feature>
<gene>
    <name evidence="7" type="ORF">FNX48_003420</name>
</gene>
<keyword evidence="4 6" id="KW-0472">Membrane</keyword>
<sequence length="612" mass="60820">MDTRTPRTAPGGHGPGFHDVADAFLNTAKPSCDPAQVIVNHASFRVRLGTPAPVGVELPPHLAAEAVAVGVAGETVAGPVPAASSTGKGTVIRPGGRRPVIRVGDTGAAAAAAAGLWQSALRRQVVAAPAGAPAAPGMPSGPAGPGEEPGTALTTVLPRVTETGTAVIGPRSAPVSETMVLPRLPAVPRRRRPTGPGGPSGPADGPGRPLAPTPVDGVAVDPLEPLVGPGRHDAREHDGGRPGTRPGVDGRHAYYPGRGMNLGIVLLPLRLLLGFIMISGGMGKLTDPVYFDGGEHGSMVAWLSSLQPWAPAAPLHEWALAHPVGAGLTVAFTQIVVGVLTIAGLWQRLAAGLGALLSIALLITVSWHSGPADTPDVILLAAWSPLIIAGAPVYSLDARLAGEAWRTLGPHVPLRELRARVVRRGVLIACLLLGVTLVFGAILGGAVRSSEFSTVPGPGEPPRNHLPGSPLPPGLGGGEAGTPDMDEEVGPAGSAERVIEGPAGSEAAPAPGPDTSRPTAGATAGPSAGEEPGAAESVPGGDQTVRVPPRQSTPAAPEQSRESGTPAPAPGDGGAVGGTGGEEPPAESGPAPAPPSEGGDRSSLGTLGGLLG</sequence>
<evidence type="ECO:0000256" key="4">
    <source>
        <dbReference type="ARBA" id="ARBA00023136"/>
    </source>
</evidence>
<dbReference type="Proteomes" id="UP000315516">
    <property type="component" value="Unassembled WGS sequence"/>
</dbReference>
<dbReference type="InterPro" id="IPR032808">
    <property type="entry name" value="DoxX"/>
</dbReference>
<feature type="transmembrane region" description="Helical" evidence="6">
    <location>
        <begin position="377"/>
        <end position="396"/>
    </location>
</feature>
<evidence type="ECO:0000256" key="1">
    <source>
        <dbReference type="ARBA" id="ARBA00004141"/>
    </source>
</evidence>
<feature type="transmembrane region" description="Helical" evidence="6">
    <location>
        <begin position="425"/>
        <end position="447"/>
    </location>
</feature>
<dbReference type="OrthoDB" id="3865828at2"/>
<keyword evidence="2 6" id="KW-0812">Transmembrane</keyword>
<dbReference type="Pfam" id="PF07681">
    <property type="entry name" value="DoxX"/>
    <property type="match status" value="1"/>
</dbReference>
<reference evidence="7" key="1">
    <citation type="submission" date="2019-10" db="EMBL/GenBank/DDBJ databases">
        <title>Streptomyces sp. nov., a novel actinobacterium isolated from alkaline environment.</title>
        <authorList>
            <person name="Golinska P."/>
        </authorList>
    </citation>
    <scope>NUCLEOTIDE SEQUENCE</scope>
    <source>
        <strain evidence="7">IF17</strain>
    </source>
</reference>
<feature type="compositionally biased region" description="Gly residues" evidence="5">
    <location>
        <begin position="571"/>
        <end position="581"/>
    </location>
</feature>
<comment type="caution">
    <text evidence="7">The sequence shown here is derived from an EMBL/GenBank/DDBJ whole genome shotgun (WGS) entry which is preliminary data.</text>
</comment>
<dbReference type="AlphaFoldDB" id="A0A646I9H4"/>
<evidence type="ECO:0000313" key="7">
    <source>
        <dbReference type="EMBL" id="MQS06264.1"/>
    </source>
</evidence>
<feature type="compositionally biased region" description="Low complexity" evidence="5">
    <location>
        <begin position="500"/>
        <end position="509"/>
    </location>
</feature>